<dbReference type="PANTHER" id="PTHR43113">
    <property type="entry name" value="NUCLEOSIDE-DIPHOSPHATE-SUGAR EPIMERASE"/>
    <property type="match status" value="1"/>
</dbReference>
<dbReference type="InterPro" id="IPR001753">
    <property type="entry name" value="Enoyl-CoA_hydra/iso"/>
</dbReference>
<comment type="caution">
    <text evidence="3">The sequence shown here is derived from an EMBL/GenBank/DDBJ whole genome shotgun (WGS) entry which is preliminary data.</text>
</comment>
<dbReference type="EMBL" id="JARESE010000085">
    <property type="protein sequence ID" value="MDE8654519.1"/>
    <property type="molecule type" value="Genomic_DNA"/>
</dbReference>
<dbReference type="InterPro" id="IPR018376">
    <property type="entry name" value="Enoyl-CoA_hyd/isom_CS"/>
</dbReference>
<dbReference type="Gene3D" id="3.90.226.10">
    <property type="entry name" value="2-enoyl-CoA Hydratase, Chain A, domain 1"/>
    <property type="match status" value="1"/>
</dbReference>
<dbReference type="InterPro" id="IPR029045">
    <property type="entry name" value="ClpP/crotonase-like_dom_sf"/>
</dbReference>
<dbReference type="CDD" id="cd06558">
    <property type="entry name" value="crotonase-like"/>
    <property type="match status" value="1"/>
</dbReference>
<dbReference type="InterPro" id="IPR014748">
    <property type="entry name" value="Enoyl-CoA_hydra_C"/>
</dbReference>
<accession>A0ABT5WX86</accession>
<evidence type="ECO:0000256" key="2">
    <source>
        <dbReference type="RuleBase" id="RU003707"/>
    </source>
</evidence>
<dbReference type="PANTHER" id="PTHR43113:SF1">
    <property type="entry name" value="1,4-DIHYDROXY-2-NAPHTHOYL-COA SYNTHASE, PEROXISOMAL"/>
    <property type="match status" value="1"/>
</dbReference>
<gene>
    <name evidence="3" type="ORF">PYV00_22735</name>
</gene>
<evidence type="ECO:0000256" key="1">
    <source>
        <dbReference type="ARBA" id="ARBA00005254"/>
    </source>
</evidence>
<reference evidence="3 4" key="1">
    <citation type="submission" date="2023-03" db="EMBL/GenBank/DDBJ databases">
        <title>NovoSphingobium album sp. nov. isolated from polycyclic aromatic hydrocarbons- and heavy-metal polluted soil.</title>
        <authorList>
            <person name="Liu Z."/>
            <person name="Wang K."/>
        </authorList>
    </citation>
    <scope>NUCLEOTIDE SEQUENCE [LARGE SCALE GENOMIC DNA]</scope>
    <source>
        <strain evidence="3 4">H3SJ31-1</strain>
    </source>
</reference>
<sequence>MNSSEQILVEKKDHIAWITFNREDRFNAFDYETFGALRDAVEEIGYDPTIGVIVLTGAGDKSFCAGGYLADLQDFDIGQARKLYNISQELFQTMRKVPQPIIAAVNGYAIGGGNEIVICSDLAIASEHAKFGQTGPKIGSSPIFGGNNLLAMSIGEKRAREVCMLCRQYTAQQAYDLGWINKVVPHSELKAEVQRWAEEILAKSPSYIEITKICSNVWWDSLTPTMEHAKQGMLRLAGGPEMTEGATAFMEKRAPDFNQFRK</sequence>
<name>A0ABT5WX86_9SPHN</name>
<evidence type="ECO:0000313" key="4">
    <source>
        <dbReference type="Proteomes" id="UP001216253"/>
    </source>
</evidence>
<proteinExistence type="inferred from homology"/>
<dbReference type="PROSITE" id="PS00166">
    <property type="entry name" value="ENOYL_COA_HYDRATASE"/>
    <property type="match status" value="1"/>
</dbReference>
<dbReference type="RefSeq" id="WP_275230633.1">
    <property type="nucleotide sequence ID" value="NZ_JARESE010000085.1"/>
</dbReference>
<dbReference type="Pfam" id="PF00378">
    <property type="entry name" value="ECH_1"/>
    <property type="match status" value="1"/>
</dbReference>
<protein>
    <submittedName>
        <fullName evidence="3">Enoyl-CoA hydratase-related protein</fullName>
    </submittedName>
</protein>
<dbReference type="Gene3D" id="1.10.12.10">
    <property type="entry name" value="Lyase 2-enoyl-coa Hydratase, Chain A, domain 2"/>
    <property type="match status" value="1"/>
</dbReference>
<organism evidence="3 4">
    <name type="scientific">Novosphingobium album</name>
    <name type="common">ex Liu et al. 2023</name>
    <dbReference type="NCBI Taxonomy" id="3031130"/>
    <lineage>
        <taxon>Bacteria</taxon>
        <taxon>Pseudomonadati</taxon>
        <taxon>Pseudomonadota</taxon>
        <taxon>Alphaproteobacteria</taxon>
        <taxon>Sphingomonadales</taxon>
        <taxon>Sphingomonadaceae</taxon>
        <taxon>Novosphingobium</taxon>
    </lineage>
</organism>
<evidence type="ECO:0000313" key="3">
    <source>
        <dbReference type="EMBL" id="MDE8654519.1"/>
    </source>
</evidence>
<keyword evidence="4" id="KW-1185">Reference proteome</keyword>
<dbReference type="Proteomes" id="UP001216253">
    <property type="component" value="Unassembled WGS sequence"/>
</dbReference>
<dbReference type="SUPFAM" id="SSF52096">
    <property type="entry name" value="ClpP/crotonase"/>
    <property type="match status" value="1"/>
</dbReference>
<comment type="similarity">
    <text evidence="1 2">Belongs to the enoyl-CoA hydratase/isomerase family.</text>
</comment>